<organism evidence="3 4">
    <name type="scientific">Candidatus Staskawiczbacteria bacterium RIFCSPHIGHO2_01_FULL_39_25</name>
    <dbReference type="NCBI Taxonomy" id="1802202"/>
    <lineage>
        <taxon>Bacteria</taxon>
        <taxon>Candidatus Staskawicziibacteriota</taxon>
    </lineage>
</organism>
<comment type="caution">
    <text evidence="3">The sequence shown here is derived from an EMBL/GenBank/DDBJ whole genome shotgun (WGS) entry which is preliminary data.</text>
</comment>
<dbReference type="PROSITE" id="PS00175">
    <property type="entry name" value="PG_MUTASE"/>
    <property type="match status" value="1"/>
</dbReference>
<dbReference type="Proteomes" id="UP000176855">
    <property type="component" value="Unassembled WGS sequence"/>
</dbReference>
<dbReference type="EMBL" id="MHOO01000009">
    <property type="protein sequence ID" value="OGZ64019.1"/>
    <property type="molecule type" value="Genomic_DNA"/>
</dbReference>
<dbReference type="SMART" id="SM00855">
    <property type="entry name" value="PGAM"/>
    <property type="match status" value="1"/>
</dbReference>
<feature type="active site" description="Proton donor/acceptor" evidence="1">
    <location>
        <position position="94"/>
    </location>
</feature>
<proteinExistence type="predicted"/>
<dbReference type="AlphaFoldDB" id="A0A1G2HNQ8"/>
<feature type="active site" description="Tele-phosphohistidine intermediate" evidence="1">
    <location>
        <position position="12"/>
    </location>
</feature>
<feature type="binding site" evidence="2">
    <location>
        <begin position="11"/>
        <end position="18"/>
    </location>
    <ligand>
        <name>substrate</name>
    </ligand>
</feature>
<dbReference type="InterPro" id="IPR013078">
    <property type="entry name" value="His_Pase_superF_clade-1"/>
</dbReference>
<evidence type="ECO:0008006" key="5">
    <source>
        <dbReference type="Google" id="ProtNLM"/>
    </source>
</evidence>
<dbReference type="GO" id="GO:0003824">
    <property type="term" value="F:catalytic activity"/>
    <property type="evidence" value="ECO:0007669"/>
    <property type="project" value="InterPro"/>
</dbReference>
<dbReference type="SUPFAM" id="SSF53254">
    <property type="entry name" value="Phosphoglycerate mutase-like"/>
    <property type="match status" value="1"/>
</dbReference>
<dbReference type="Gene3D" id="3.40.50.1240">
    <property type="entry name" value="Phosphoglycerate mutase-like"/>
    <property type="match status" value="1"/>
</dbReference>
<dbReference type="PANTHER" id="PTHR47821">
    <property type="entry name" value="PHOSPHOGLYCERATE MUTASE FAMILY PROTEIN"/>
    <property type="match status" value="1"/>
</dbReference>
<evidence type="ECO:0000256" key="2">
    <source>
        <dbReference type="PIRSR" id="PIRSR613078-2"/>
    </source>
</evidence>
<dbReference type="InterPro" id="IPR001345">
    <property type="entry name" value="PG/BPGM_mutase_AS"/>
</dbReference>
<evidence type="ECO:0000256" key="1">
    <source>
        <dbReference type="PIRSR" id="PIRSR613078-1"/>
    </source>
</evidence>
<protein>
    <recommendedName>
        <fullName evidence="5">Phosphoglycerate mutase</fullName>
    </recommendedName>
</protein>
<dbReference type="CDD" id="cd07067">
    <property type="entry name" value="HP_PGM_like"/>
    <property type="match status" value="1"/>
</dbReference>
<reference evidence="3 4" key="1">
    <citation type="journal article" date="2016" name="Nat. Commun.">
        <title>Thousands of microbial genomes shed light on interconnected biogeochemical processes in an aquifer system.</title>
        <authorList>
            <person name="Anantharaman K."/>
            <person name="Brown C.T."/>
            <person name="Hug L.A."/>
            <person name="Sharon I."/>
            <person name="Castelle C.J."/>
            <person name="Probst A.J."/>
            <person name="Thomas B.C."/>
            <person name="Singh A."/>
            <person name="Wilkins M.J."/>
            <person name="Karaoz U."/>
            <person name="Brodie E.L."/>
            <person name="Williams K.H."/>
            <person name="Hubbard S.S."/>
            <person name="Banfield J.F."/>
        </authorList>
    </citation>
    <scope>NUCLEOTIDE SEQUENCE [LARGE SCALE GENOMIC DNA]</scope>
</reference>
<sequence>MKLNNTYFLLRHGEALSNARKVYSSWPEKFKNPLTKNGKAMVAKTAKTLKENHAKHSKGIDLIFASDLLRTTQTAEIVARALNVKVKFDKRLREVDFKDLNNTSQSNFFYSDLTKKKDRESYQSILKRAFTFFKEVNGRYKGKHILIVSHQCPLWLLENKIKGISFKKAMEQAHTEQRISKAELREIT</sequence>
<dbReference type="PANTHER" id="PTHR47821:SF2">
    <property type="entry name" value="PHOSPHOGLYCERATE MUTASE FAMILY PROTEIN"/>
    <property type="match status" value="1"/>
</dbReference>
<feature type="binding site" evidence="2">
    <location>
        <position position="70"/>
    </location>
    <ligand>
        <name>substrate</name>
    </ligand>
</feature>
<evidence type="ECO:0000313" key="4">
    <source>
        <dbReference type="Proteomes" id="UP000176855"/>
    </source>
</evidence>
<accession>A0A1G2HNQ8</accession>
<dbReference type="STRING" id="1802202.A2730_02880"/>
<dbReference type="InterPro" id="IPR029033">
    <property type="entry name" value="His_PPase_superfam"/>
</dbReference>
<gene>
    <name evidence="3" type="ORF">A2730_02880</name>
</gene>
<evidence type="ECO:0000313" key="3">
    <source>
        <dbReference type="EMBL" id="OGZ64019.1"/>
    </source>
</evidence>
<dbReference type="Pfam" id="PF00300">
    <property type="entry name" value="His_Phos_1"/>
    <property type="match status" value="1"/>
</dbReference>
<name>A0A1G2HNQ8_9BACT</name>